<feature type="domain" description="C2H2-type" evidence="4">
    <location>
        <begin position="675"/>
        <end position="703"/>
    </location>
</feature>
<dbReference type="Pfam" id="PF11917">
    <property type="entry name" value="DUF3435"/>
    <property type="match status" value="1"/>
</dbReference>
<gene>
    <name evidence="5" type="ORF">BGW36DRAFT_453757</name>
</gene>
<protein>
    <submittedName>
        <fullName evidence="5">C2H2 finger domain protein</fullName>
    </submittedName>
</protein>
<keyword evidence="1" id="KW-0862">Zinc</keyword>
<dbReference type="InterPro" id="IPR013087">
    <property type="entry name" value="Znf_C2H2_type"/>
</dbReference>
<keyword evidence="1" id="KW-0479">Metal-binding</keyword>
<comment type="caution">
    <text evidence="5">The sequence shown here is derived from an EMBL/GenBank/DDBJ whole genome shotgun (WGS) entry which is preliminary data.</text>
</comment>
<organism evidence="5 6">
    <name type="scientific">Talaromyces proteolyticus</name>
    <dbReference type="NCBI Taxonomy" id="1131652"/>
    <lineage>
        <taxon>Eukaryota</taxon>
        <taxon>Fungi</taxon>
        <taxon>Dikarya</taxon>
        <taxon>Ascomycota</taxon>
        <taxon>Pezizomycotina</taxon>
        <taxon>Eurotiomycetes</taxon>
        <taxon>Eurotiomycetidae</taxon>
        <taxon>Eurotiales</taxon>
        <taxon>Trichocomaceae</taxon>
        <taxon>Talaromyces</taxon>
        <taxon>Talaromyces sect. Bacilispori</taxon>
    </lineage>
</organism>
<proteinExistence type="predicted"/>
<keyword evidence="3" id="KW-1133">Transmembrane helix</keyword>
<dbReference type="PROSITE" id="PS00028">
    <property type="entry name" value="ZINC_FINGER_C2H2_1"/>
    <property type="match status" value="1"/>
</dbReference>
<dbReference type="InterPro" id="IPR021842">
    <property type="entry name" value="DUF3435"/>
</dbReference>
<keyword evidence="1" id="KW-0863">Zinc-finger</keyword>
<evidence type="ECO:0000256" key="1">
    <source>
        <dbReference type="PROSITE-ProRule" id="PRU00042"/>
    </source>
</evidence>
<sequence length="731" mass="85409">MARNRHRCRTTDLVDTESDVDSPFNSSYTDGSDTDLTEPEVQNHVRTLPLKPVHGTENTATASCQRFDLSDIESDHDQPDGTKKLRTRIIERWQRYCLVKAAEEPAGSIWDNPEDALRNASRSIMFRFLKWTLSLTRGRKNRKLKGIGTAGSFKTDWKNFRIYYQKLKGEKIDAEVARRIRIGIRKVIRDRKMKTQPRDNVPLYIEDMIPFNETIITTRQKRFHLGIQRIMLCLLLMLGLFTANRKRAMMRLQYKHILITMQRNPHGGPPVPSIDIKPEYVKQLLGTKDLNEFCFPEIIFGVSLVLSPHVFLFGLLFHANAFEPNIRSMEELRRLFISRGRQQLEVPIKREMDDYYIFCKVDTVNGKPRIFREQPMSDSSYYSAVKGISEIMGFLNCIFYHQFRYGTGEILDSTGWVSDSQRNLIMNHASTSTFLEYYRPRRHANMQEAVLGLNPDQTWKRALTSASRWKDWGRPRYLDDDAKALVDQDPELLDAIRHWDELEEAYERDLDPELIPALSEAQREVTNARQRARYKQKNDMRRGFSRKNAIIEINGQLSGAILPDDDIPHPPLEADDVPPEMACLAKALLSVPVEWTLEGEWQRRNTASHMIVGYCDYEEGGPLRGRPKTKRSTDHVNRTSNNHSGVIGQEFKESYHKEEGSRTKPKYEQKEEEIWTCFQCLKKYTKKSSLLRHFRPAHLNDRRCNSCNDGWEHLEQMHWQRHIDEVHHLRT</sequence>
<evidence type="ECO:0000259" key="4">
    <source>
        <dbReference type="PROSITE" id="PS50157"/>
    </source>
</evidence>
<name>A0AAD4PX00_9EURO</name>
<dbReference type="PANTHER" id="PTHR37535:SF2">
    <property type="entry name" value="FINGER DOMAIN PROTEIN, PUTATIVE (AFU_ORTHOLOGUE AFUA_6G09300)-RELATED"/>
    <property type="match status" value="1"/>
</dbReference>
<dbReference type="Proteomes" id="UP001201262">
    <property type="component" value="Unassembled WGS sequence"/>
</dbReference>
<dbReference type="PANTHER" id="PTHR37535">
    <property type="entry name" value="FLUG DOMAIN PROTEIN"/>
    <property type="match status" value="1"/>
</dbReference>
<accession>A0AAD4PX00</accession>
<feature type="compositionally biased region" description="Basic and acidic residues" evidence="2">
    <location>
        <begin position="650"/>
        <end position="666"/>
    </location>
</feature>
<dbReference type="RefSeq" id="XP_046070807.1">
    <property type="nucleotide sequence ID" value="XM_046221882.1"/>
</dbReference>
<keyword evidence="6" id="KW-1185">Reference proteome</keyword>
<evidence type="ECO:0000256" key="2">
    <source>
        <dbReference type="SAM" id="MobiDB-lite"/>
    </source>
</evidence>
<evidence type="ECO:0000256" key="3">
    <source>
        <dbReference type="SAM" id="Phobius"/>
    </source>
</evidence>
<keyword evidence="3" id="KW-0812">Transmembrane</keyword>
<dbReference type="GeneID" id="70252169"/>
<feature type="region of interest" description="Disordered" evidence="2">
    <location>
        <begin position="623"/>
        <end position="666"/>
    </location>
</feature>
<dbReference type="AlphaFoldDB" id="A0AAD4PX00"/>
<evidence type="ECO:0000313" key="6">
    <source>
        <dbReference type="Proteomes" id="UP001201262"/>
    </source>
</evidence>
<keyword evidence="3" id="KW-0472">Membrane</keyword>
<feature type="transmembrane region" description="Helical" evidence="3">
    <location>
        <begin position="223"/>
        <end position="243"/>
    </location>
</feature>
<feature type="region of interest" description="Disordered" evidence="2">
    <location>
        <begin position="1"/>
        <end position="37"/>
    </location>
</feature>
<dbReference type="GO" id="GO:0008270">
    <property type="term" value="F:zinc ion binding"/>
    <property type="evidence" value="ECO:0007669"/>
    <property type="project" value="UniProtKB-KW"/>
</dbReference>
<dbReference type="EMBL" id="JAJTJA010000008">
    <property type="protein sequence ID" value="KAH8695665.1"/>
    <property type="molecule type" value="Genomic_DNA"/>
</dbReference>
<reference evidence="5" key="1">
    <citation type="submission" date="2021-12" db="EMBL/GenBank/DDBJ databases">
        <title>Convergent genome expansion in fungi linked to evolution of root-endophyte symbiosis.</title>
        <authorList>
            <consortium name="DOE Joint Genome Institute"/>
            <person name="Ke Y.-H."/>
            <person name="Bonito G."/>
            <person name="Liao H.-L."/>
            <person name="Looney B."/>
            <person name="Rojas-Flechas A."/>
            <person name="Nash J."/>
            <person name="Hameed K."/>
            <person name="Schadt C."/>
            <person name="Martin F."/>
            <person name="Crous P.W."/>
            <person name="Miettinen O."/>
            <person name="Magnuson J.K."/>
            <person name="Labbe J."/>
            <person name="Jacobson D."/>
            <person name="Doktycz M.J."/>
            <person name="Veneault-Fourrey C."/>
            <person name="Kuo A."/>
            <person name="Mondo S."/>
            <person name="Calhoun S."/>
            <person name="Riley R."/>
            <person name="Ohm R."/>
            <person name="LaButti K."/>
            <person name="Andreopoulos B."/>
            <person name="Pangilinan J."/>
            <person name="Nolan M."/>
            <person name="Tritt A."/>
            <person name="Clum A."/>
            <person name="Lipzen A."/>
            <person name="Daum C."/>
            <person name="Barry K."/>
            <person name="Grigoriev I.V."/>
            <person name="Vilgalys R."/>
        </authorList>
    </citation>
    <scope>NUCLEOTIDE SEQUENCE</scope>
    <source>
        <strain evidence="5">PMI_201</strain>
    </source>
</reference>
<dbReference type="PROSITE" id="PS50157">
    <property type="entry name" value="ZINC_FINGER_C2H2_2"/>
    <property type="match status" value="1"/>
</dbReference>
<evidence type="ECO:0000313" key="5">
    <source>
        <dbReference type="EMBL" id="KAH8695665.1"/>
    </source>
</evidence>